<evidence type="ECO:0000313" key="7">
    <source>
        <dbReference type="WBParaSite" id="scf7180000425113.g14371"/>
    </source>
</evidence>
<dbReference type="WBParaSite" id="scf7180000425113.g14371">
    <property type="protein sequence ID" value="scf7180000425113.g14371"/>
    <property type="gene ID" value="scf7180000425113.g14371"/>
</dbReference>
<feature type="transmembrane region" description="Helical" evidence="3">
    <location>
        <begin position="1094"/>
        <end position="1113"/>
    </location>
</feature>
<evidence type="ECO:0000313" key="6">
    <source>
        <dbReference type="Proteomes" id="UP000887560"/>
    </source>
</evidence>
<name>A0A915PGW4_9BILA</name>
<feature type="region of interest" description="Disordered" evidence="2">
    <location>
        <begin position="963"/>
        <end position="985"/>
    </location>
</feature>
<protein>
    <submittedName>
        <fullName evidence="7">Protein FAM91A1</fullName>
    </submittedName>
</protein>
<keyword evidence="3" id="KW-0472">Membrane</keyword>
<dbReference type="PANTHER" id="PTHR28441:SF2">
    <property type="entry name" value="PROTEIN FAM91A1"/>
    <property type="match status" value="1"/>
</dbReference>
<evidence type="ECO:0000256" key="3">
    <source>
        <dbReference type="SAM" id="Phobius"/>
    </source>
</evidence>
<organism evidence="6 7">
    <name type="scientific">Meloidogyne floridensis</name>
    <dbReference type="NCBI Taxonomy" id="298350"/>
    <lineage>
        <taxon>Eukaryota</taxon>
        <taxon>Metazoa</taxon>
        <taxon>Ecdysozoa</taxon>
        <taxon>Nematoda</taxon>
        <taxon>Chromadorea</taxon>
        <taxon>Rhabditida</taxon>
        <taxon>Tylenchina</taxon>
        <taxon>Tylenchomorpha</taxon>
        <taxon>Tylenchoidea</taxon>
        <taxon>Meloidogynidae</taxon>
        <taxon>Meloidogyninae</taxon>
        <taxon>Meloidogyne</taxon>
    </lineage>
</organism>
<reference evidence="7" key="1">
    <citation type="submission" date="2022-11" db="UniProtKB">
        <authorList>
            <consortium name="WormBaseParasite"/>
        </authorList>
    </citation>
    <scope>IDENTIFICATION</scope>
</reference>
<comment type="similarity">
    <text evidence="1">Belongs to the FAM91 family.</text>
</comment>
<sequence>MSSEAVDDAIRKNITWTKLSDDLRTVLGGSQREYDKRILDYSIKNQLRYKENIVRFVKRVQEEYYDCLLHHSRTKMMLYPYHLSDILVRELRLTPFTYYTEMLVDVMQAEKSYDSIPNFTAVDAMQILGIGRNQYIDLVNQSRANRRLFRRSKSVREMLPQKPVNNFTVEPWFLFNYGCVLENDVRLLSSVEKEVIDKLMDEGTQLCGLLDKNVIQRLLSRGLAYLEVPIHPEDCVYVPTLDGFVMNRTQGDFFETLLYKIFVAIDGQTSIRELSETIGIDIDLICNAVSLFCRLGFARKRVTGIENFVLHNSWGVENSSSGSCLSSPTTPEPSISAELNDLNFSLMNINSAGDFDDDDIVSAVENAVSQNSPLVVESSASSTTSAVAKRIAFIFDSSLTAFLMMGNLSATLKNHAITLFEVGKLSEDAMDSFIDELQNVNFFAEGEAQRYSEHARTLLYTIQSLRSVSEMDLIRGESLLNLESAARLRVIEKSYKLLVSMAPIGAEACCLHSAKLPHLGTAASLTSPWFRLFIYELATCGPPSIFLPMGTYITKLPKLFWKSRRLMLTQGNNHEPVILPIESSLIPVGDALLSAPVFLQAYSELVSDAEIVNVPFPFDIESEERVVNGSIQTTECEQQQSNIECLQPFTRHPVVQRLQSSLGLDYLCGYIVLLKLHNTDDPSQPSFEDEENNDKNESEQQRPSENDEFSTSNRSTLIPSPNSAYSLSVFQLSNTITKDPKKVSTSRTHLCRGESFNDYVLFDCVFGIPLFDESLNKTICQRILQKGLLTPDNFENSRSSLQRIEELIKKFITRFRNPSLDEQNAIVGIDSPPIPYPTTNVFFDPMDEDGRFPVLAVWVAASEITRYLFIDLDFKRPLFFTYAKSCMLSLFLTFYCCDCRKKSSESETTTTTSKNGKAFYSRLTENENSNSSAEETEEEDEDILDCNTLTEAEFEPISITDVESNTGDLSAPESQNSQTTPEQQKKCEIEENFVSSTPLTKPKRIKRRRKVRFNKLREVRRWPESLSEAATLARLPYNKAKEVAKSDFCSKFCGSLKLDPNSDMFVYCVYFAPLWLLSSVSYQTALAYSSVSTVNLISASSPLFVLIFGAFFGKYSVDSFSWLKLLMVLLNMLGVCIVSRFSGNLFTTSLSLFSAFSNALYLFALARLSFKGKNVNMPLLLGTVGLFALFACTPLIYIAHISGFESQLPLPTFKQMFILIANAFLGTLFADSIWLYATLLTGSLTSSLSGSLGVPLSMLADSIFRNQPPNIWQIIASIPIMISFLGASILTSRVQES</sequence>
<dbReference type="SUPFAM" id="SSF103481">
    <property type="entry name" value="Multidrug resistance efflux transporter EmrE"/>
    <property type="match status" value="1"/>
</dbReference>
<feature type="domain" description="FAM91 N-terminal" evidence="4">
    <location>
        <begin position="10"/>
        <end position="314"/>
    </location>
</feature>
<evidence type="ECO:0000259" key="4">
    <source>
        <dbReference type="Pfam" id="PF14647"/>
    </source>
</evidence>
<feature type="transmembrane region" description="Helical" evidence="3">
    <location>
        <begin position="1119"/>
        <end position="1138"/>
    </location>
</feature>
<feature type="region of interest" description="Disordered" evidence="2">
    <location>
        <begin position="906"/>
        <end position="942"/>
    </location>
</feature>
<proteinExistence type="inferred from homology"/>
<feature type="transmembrane region" description="Helical" evidence="3">
    <location>
        <begin position="1145"/>
        <end position="1164"/>
    </location>
</feature>
<feature type="transmembrane region" description="Helical" evidence="3">
    <location>
        <begin position="1271"/>
        <end position="1291"/>
    </location>
</feature>
<accession>A0A915PGW4</accession>
<dbReference type="PANTHER" id="PTHR28441">
    <property type="entry name" value="PROTEIN FAM91A1"/>
    <property type="match status" value="1"/>
</dbReference>
<dbReference type="InterPro" id="IPR037185">
    <property type="entry name" value="EmrE-like"/>
</dbReference>
<feature type="compositionally biased region" description="Polar residues" evidence="2">
    <location>
        <begin position="709"/>
        <end position="720"/>
    </location>
</feature>
<dbReference type="InterPro" id="IPR028097">
    <property type="entry name" value="FAM91_C_dom"/>
</dbReference>
<feature type="transmembrane region" description="Helical" evidence="3">
    <location>
        <begin position="1216"/>
        <end position="1237"/>
    </location>
</feature>
<evidence type="ECO:0000259" key="5">
    <source>
        <dbReference type="Pfam" id="PF14648"/>
    </source>
</evidence>
<feature type="transmembrane region" description="Helical" evidence="3">
    <location>
        <begin position="1184"/>
        <end position="1204"/>
    </location>
</feature>
<keyword evidence="6" id="KW-1185">Reference proteome</keyword>
<feature type="compositionally biased region" description="Polar residues" evidence="2">
    <location>
        <begin position="963"/>
        <end position="982"/>
    </location>
</feature>
<keyword evidence="3" id="KW-1133">Transmembrane helix</keyword>
<feature type="compositionally biased region" description="Basic and acidic residues" evidence="2">
    <location>
        <begin position="693"/>
        <end position="705"/>
    </location>
</feature>
<feature type="transmembrane region" description="Helical" evidence="3">
    <location>
        <begin position="1064"/>
        <end position="1082"/>
    </location>
</feature>
<feature type="region of interest" description="Disordered" evidence="2">
    <location>
        <begin position="681"/>
        <end position="720"/>
    </location>
</feature>
<evidence type="ECO:0000256" key="2">
    <source>
        <dbReference type="SAM" id="MobiDB-lite"/>
    </source>
</evidence>
<evidence type="ECO:0000256" key="1">
    <source>
        <dbReference type="ARBA" id="ARBA00010319"/>
    </source>
</evidence>
<dbReference type="Pfam" id="PF14647">
    <property type="entry name" value="FAM91_N"/>
    <property type="match status" value="1"/>
</dbReference>
<dbReference type="InterPro" id="IPR039199">
    <property type="entry name" value="FAM91"/>
</dbReference>
<feature type="domain" description="FAM91 C-terminal" evidence="5">
    <location>
        <begin position="388"/>
        <end position="844"/>
    </location>
</feature>
<dbReference type="InterPro" id="IPR028091">
    <property type="entry name" value="FAM91_N_dom"/>
</dbReference>
<keyword evidence="3" id="KW-0812">Transmembrane</keyword>
<dbReference type="Proteomes" id="UP000887560">
    <property type="component" value="Unplaced"/>
</dbReference>
<dbReference type="Pfam" id="PF14648">
    <property type="entry name" value="FAM91_C"/>
    <property type="match status" value="1"/>
</dbReference>